<dbReference type="InterPro" id="IPR039844">
    <property type="entry name" value="URB1"/>
</dbReference>
<name>A0ABP1QAZ0_9HEXA</name>
<feature type="domain" description="URB1 C-terminal" evidence="2">
    <location>
        <begin position="401"/>
        <end position="590"/>
    </location>
</feature>
<feature type="region of interest" description="Disordered" evidence="1">
    <location>
        <begin position="1"/>
        <end position="31"/>
    </location>
</feature>
<feature type="compositionally biased region" description="Polar residues" evidence="1">
    <location>
        <begin position="204"/>
        <end position="219"/>
    </location>
</feature>
<dbReference type="Proteomes" id="UP001642540">
    <property type="component" value="Unassembled WGS sequence"/>
</dbReference>
<organism evidence="3 4">
    <name type="scientific">Orchesella dallaii</name>
    <dbReference type="NCBI Taxonomy" id="48710"/>
    <lineage>
        <taxon>Eukaryota</taxon>
        <taxon>Metazoa</taxon>
        <taxon>Ecdysozoa</taxon>
        <taxon>Arthropoda</taxon>
        <taxon>Hexapoda</taxon>
        <taxon>Collembola</taxon>
        <taxon>Entomobryomorpha</taxon>
        <taxon>Entomobryoidea</taxon>
        <taxon>Orchesellidae</taxon>
        <taxon>Orchesellinae</taxon>
        <taxon>Orchesella</taxon>
    </lineage>
</organism>
<dbReference type="SUPFAM" id="SSF48371">
    <property type="entry name" value="ARM repeat"/>
    <property type="match status" value="1"/>
</dbReference>
<feature type="region of interest" description="Disordered" evidence="1">
    <location>
        <begin position="199"/>
        <end position="221"/>
    </location>
</feature>
<dbReference type="EMBL" id="CAXLJM020000025">
    <property type="protein sequence ID" value="CAL8092422.1"/>
    <property type="molecule type" value="Genomic_DNA"/>
</dbReference>
<evidence type="ECO:0000313" key="4">
    <source>
        <dbReference type="Proteomes" id="UP001642540"/>
    </source>
</evidence>
<gene>
    <name evidence="3" type="ORF">ODALV1_LOCUS8211</name>
</gene>
<comment type="caution">
    <text evidence="3">The sequence shown here is derived from an EMBL/GenBank/DDBJ whole genome shotgun (WGS) entry which is preliminary data.</text>
</comment>
<dbReference type="Pfam" id="PF16201">
    <property type="entry name" value="NopRA1"/>
    <property type="match status" value="1"/>
</dbReference>
<evidence type="ECO:0000256" key="1">
    <source>
        <dbReference type="SAM" id="MobiDB-lite"/>
    </source>
</evidence>
<feature type="compositionally biased region" description="Basic residues" evidence="1">
    <location>
        <begin position="1"/>
        <end position="15"/>
    </location>
</feature>
<dbReference type="InterPro" id="IPR032436">
    <property type="entry name" value="URB1_C"/>
</dbReference>
<sequence>MSSKEKKSKKKSKRMTVKEELEEAGEPADTLLLERMEEVEETLENGSATAHETPEIFEQLEEASSGLHLVKFLLSNTKSVFKLLSNSEHLQRFAQVSAKVHKVCDKHKRSDEKAFKFVSKVFSDVGTNELSCDSDLFKTFLKHGMKSLENTESGPVIVNILQEVFSVGAQVGLVKTPTLGIQMIVSHSKAADIFLESHKDGSKKPSNFAPNQKFQQQQLPHKKVEEKVEEPLQKYSLIKTQLLKLWKNLVVAFTKISKKDGTPNDKKILENSIPYLLQMYGATMSEADQEIFEILQLYTGRKLQISIEGMPLFGPKCFEPVPRGASNPLFAHSSRANTILNLINDQQAFQTAMEYNEETETELANPKHYDFRFLLPLLCNTIDAKNICDAVKVVSNGWIYLIMRGLSFEDPALRNMAFLSFKLLIENFQLPKKGYKVQDIKVWLHFLLSIRKGFQNLGRCKASNLLSVWMVATWEAVRQPVHPMYPRLTNFLFAKPVIDLSVLPDFLPFYNAVDGNRDTREWILKVLSHGLKVREDWQVAQRNPTINSLCCSFLVEKVFVQRDIIKILRHGAEIPEVAQEMVDKHCLLIWIANVPTTNQMYKRELGELFRTLRANCPPNDSRNLMFRFVAKKHEWIDESYETLAEDVHVSEG</sequence>
<keyword evidence="4" id="KW-1185">Reference proteome</keyword>
<accession>A0ABP1QAZ0</accession>
<reference evidence="3 4" key="1">
    <citation type="submission" date="2024-08" db="EMBL/GenBank/DDBJ databases">
        <authorList>
            <person name="Cucini C."/>
            <person name="Frati F."/>
        </authorList>
    </citation>
    <scope>NUCLEOTIDE SEQUENCE [LARGE SCALE GENOMIC DNA]</scope>
</reference>
<proteinExistence type="predicted"/>
<dbReference type="PANTHER" id="PTHR13500">
    <property type="entry name" value="NUCLEOLAR PRERIBOSOMAL-ASSOCIATED PROTEIN 1"/>
    <property type="match status" value="1"/>
</dbReference>
<evidence type="ECO:0000313" key="3">
    <source>
        <dbReference type="EMBL" id="CAL8092422.1"/>
    </source>
</evidence>
<dbReference type="PANTHER" id="PTHR13500:SF0">
    <property type="entry name" value="NUCLEOLAR PRE-RIBOSOMAL-ASSOCIATED PROTEIN 1"/>
    <property type="match status" value="1"/>
</dbReference>
<evidence type="ECO:0000259" key="2">
    <source>
        <dbReference type="Pfam" id="PF16201"/>
    </source>
</evidence>
<protein>
    <recommendedName>
        <fullName evidence="2">URB1 C-terminal domain-containing protein</fullName>
    </recommendedName>
</protein>
<dbReference type="InterPro" id="IPR016024">
    <property type="entry name" value="ARM-type_fold"/>
</dbReference>